<evidence type="ECO:0000256" key="1">
    <source>
        <dbReference type="ARBA" id="ARBA00023125"/>
    </source>
</evidence>
<keyword evidence="4" id="KW-1185">Reference proteome</keyword>
<evidence type="ECO:0000313" key="3">
    <source>
        <dbReference type="EMBL" id="GGC22211.1"/>
    </source>
</evidence>
<dbReference type="Pfam" id="PF13411">
    <property type="entry name" value="MerR_1"/>
    <property type="match status" value="1"/>
</dbReference>
<comment type="caution">
    <text evidence="3">The sequence shown here is derived from an EMBL/GenBank/DDBJ whole genome shotgun (WGS) entry which is preliminary data.</text>
</comment>
<evidence type="ECO:0000259" key="2">
    <source>
        <dbReference type="PROSITE" id="PS50937"/>
    </source>
</evidence>
<keyword evidence="1" id="KW-0238">DNA-binding</keyword>
<dbReference type="CDD" id="cd00592">
    <property type="entry name" value="HTH_MerR-like"/>
    <property type="match status" value="1"/>
</dbReference>
<protein>
    <submittedName>
        <fullName evidence="3">Transcriptional regulator, MerR family protein</fullName>
    </submittedName>
</protein>
<dbReference type="SUPFAM" id="SSF46955">
    <property type="entry name" value="Putative DNA-binding domain"/>
    <property type="match status" value="1"/>
</dbReference>
<dbReference type="PANTHER" id="PTHR30204">
    <property type="entry name" value="REDOX-CYCLING DRUG-SENSING TRANSCRIPTIONAL ACTIVATOR SOXR"/>
    <property type="match status" value="1"/>
</dbReference>
<accession>A0ABQ1LB23</accession>
<name>A0ABQ1LB23_9MICO</name>
<dbReference type="PANTHER" id="PTHR30204:SF93">
    <property type="entry name" value="HTH MERR-TYPE DOMAIN-CONTAINING PROTEIN"/>
    <property type="match status" value="1"/>
</dbReference>
<feature type="domain" description="HTH merR-type" evidence="2">
    <location>
        <begin position="2"/>
        <end position="71"/>
    </location>
</feature>
<reference evidence="4" key="1">
    <citation type="journal article" date="2019" name="Int. J. Syst. Evol. Microbiol.">
        <title>The Global Catalogue of Microorganisms (GCM) 10K type strain sequencing project: providing services to taxonomists for standard genome sequencing and annotation.</title>
        <authorList>
            <consortium name="The Broad Institute Genomics Platform"/>
            <consortium name="The Broad Institute Genome Sequencing Center for Infectious Disease"/>
            <person name="Wu L."/>
            <person name="Ma J."/>
        </authorList>
    </citation>
    <scope>NUCLEOTIDE SEQUENCE [LARGE SCALE GENOMIC DNA]</scope>
    <source>
        <strain evidence="4">CGMCC 1.15472</strain>
    </source>
</reference>
<organism evidence="3 4">
    <name type="scientific">Brevibacterium sediminis</name>
    <dbReference type="NCBI Taxonomy" id="1857024"/>
    <lineage>
        <taxon>Bacteria</taxon>
        <taxon>Bacillati</taxon>
        <taxon>Actinomycetota</taxon>
        <taxon>Actinomycetes</taxon>
        <taxon>Micrococcales</taxon>
        <taxon>Brevibacteriaceae</taxon>
        <taxon>Brevibacterium</taxon>
    </lineage>
</organism>
<dbReference type="EMBL" id="BMJG01000001">
    <property type="protein sequence ID" value="GGC22211.1"/>
    <property type="molecule type" value="Genomic_DNA"/>
</dbReference>
<dbReference type="InterPro" id="IPR000551">
    <property type="entry name" value="MerR-type_HTH_dom"/>
</dbReference>
<dbReference type="PROSITE" id="PS50937">
    <property type="entry name" value="HTH_MERR_2"/>
    <property type="match status" value="1"/>
</dbReference>
<dbReference type="SMART" id="SM00422">
    <property type="entry name" value="HTH_MERR"/>
    <property type="match status" value="1"/>
</dbReference>
<sequence length="278" mass="30711">MAWSTRDLADLAGTTVKTVRHYHDRGLLAEPERAANGYKQYRAEHLVRLLQIRRLSELGFSLSQIRDFEPGLMVDARGRSGQGDGAVVRDGGRAEEVGEMHSALRALDAELAADISRRQQMREGIAAILDHGTAMDLPSGFGEVRGTLTEADRGLLLVYSQVLDAKSVASLRAMLAEVKSTEASREFQSISPNASAEVRDNLARRYAPQVKAIGEKYGWADLLDDVPRRRRRRLQQAIGEAMVQLYNRAQIDVLVRVEEINGTAGEDRAPAESEETSD</sequence>
<gene>
    <name evidence="3" type="ORF">GCM10010974_01030</name>
</gene>
<dbReference type="Gene3D" id="1.10.1660.10">
    <property type="match status" value="1"/>
</dbReference>
<dbReference type="RefSeq" id="WP_181270338.1">
    <property type="nucleotide sequence ID" value="NZ_BMJG01000001.1"/>
</dbReference>
<evidence type="ECO:0000313" key="4">
    <source>
        <dbReference type="Proteomes" id="UP000632322"/>
    </source>
</evidence>
<dbReference type="Proteomes" id="UP000632322">
    <property type="component" value="Unassembled WGS sequence"/>
</dbReference>
<proteinExistence type="predicted"/>
<dbReference type="InterPro" id="IPR047057">
    <property type="entry name" value="MerR_fam"/>
</dbReference>
<dbReference type="InterPro" id="IPR009061">
    <property type="entry name" value="DNA-bd_dom_put_sf"/>
</dbReference>